<dbReference type="SUPFAM" id="SSF51679">
    <property type="entry name" value="Bacterial luciferase-like"/>
    <property type="match status" value="1"/>
</dbReference>
<dbReference type="GO" id="GO:0016705">
    <property type="term" value="F:oxidoreductase activity, acting on paired donors, with incorporation or reduction of molecular oxygen"/>
    <property type="evidence" value="ECO:0007669"/>
    <property type="project" value="InterPro"/>
</dbReference>
<evidence type="ECO:0000313" key="3">
    <source>
        <dbReference type="EMBL" id="BBH91847.1"/>
    </source>
</evidence>
<keyword evidence="1" id="KW-0560">Oxidoreductase</keyword>
<accession>A0A455STY8</accession>
<dbReference type="Gene3D" id="3.20.20.30">
    <property type="entry name" value="Luciferase-like domain"/>
    <property type="match status" value="1"/>
</dbReference>
<reference evidence="3" key="1">
    <citation type="submission" date="2018-12" db="EMBL/GenBank/DDBJ databases">
        <title>Novel natural products biosynthetic potential of the class Ktedonobacteria.</title>
        <authorList>
            <person name="Zheng Y."/>
            <person name="Saitou A."/>
            <person name="Wang C.M."/>
            <person name="Toyoda A."/>
            <person name="Minakuchi Y."/>
            <person name="Sekiguchi Y."/>
            <person name="Ueda K."/>
            <person name="Takano H."/>
            <person name="Sakai Y."/>
            <person name="Yokota A."/>
            <person name="Yabe S."/>
        </authorList>
    </citation>
    <scope>NUCLEOTIDE SEQUENCE</scope>
    <source>
        <strain evidence="3">A3-2</strain>
    </source>
</reference>
<feature type="domain" description="Luciferase-like" evidence="2">
    <location>
        <begin position="12"/>
        <end position="300"/>
    </location>
</feature>
<dbReference type="InterPro" id="IPR019945">
    <property type="entry name" value="F420_G6P_DH-rel"/>
</dbReference>
<dbReference type="EMBL" id="AP019377">
    <property type="protein sequence ID" value="BBH91847.1"/>
    <property type="molecule type" value="Genomic_DNA"/>
</dbReference>
<dbReference type="Pfam" id="PF00296">
    <property type="entry name" value="Bac_luciferase"/>
    <property type="match status" value="1"/>
</dbReference>
<gene>
    <name evidence="3" type="ORF">KTA_00460</name>
</gene>
<dbReference type="PANTHER" id="PTHR43244:SF1">
    <property type="entry name" value="5,10-METHYLENETETRAHYDROMETHANOPTERIN REDUCTASE"/>
    <property type="match status" value="1"/>
</dbReference>
<dbReference type="AlphaFoldDB" id="A0A455STY8"/>
<proteinExistence type="predicted"/>
<evidence type="ECO:0000256" key="1">
    <source>
        <dbReference type="ARBA" id="ARBA00023002"/>
    </source>
</evidence>
<dbReference type="InterPro" id="IPR011251">
    <property type="entry name" value="Luciferase-like_dom"/>
</dbReference>
<dbReference type="PANTHER" id="PTHR43244">
    <property type="match status" value="1"/>
</dbReference>
<name>A0A455STY8_9CHLR</name>
<evidence type="ECO:0000259" key="2">
    <source>
        <dbReference type="Pfam" id="PF00296"/>
    </source>
</evidence>
<organism evidence="3">
    <name type="scientific">Thermogemmatispora argillosa</name>
    <dbReference type="NCBI Taxonomy" id="2045280"/>
    <lineage>
        <taxon>Bacteria</taxon>
        <taxon>Bacillati</taxon>
        <taxon>Chloroflexota</taxon>
        <taxon>Ktedonobacteria</taxon>
        <taxon>Thermogemmatisporales</taxon>
        <taxon>Thermogemmatisporaceae</taxon>
        <taxon>Thermogemmatispora</taxon>
    </lineage>
</organism>
<sequence>MPVVGYSAALEQFHPSDLLRWCQEAEEAGFGGVMAADHFHPWTPTQGHSPFVWSWMGALGLATKKLTFGPGVTCASYRYHPAIIAQAAATLAAMYPGRFWLGIGTGEALNEHIVGGEWPEAPVRLERMIESIEIIKLLFSGKKVRYSGKHLRMESARLYTRPETPPPILVAASGPKAAETAGRLGDGLITPAAPPEKLKMLLERFEKGAREAGKDPSTMPRLLQLHVSWAPTYEEAVNNALKEWPNGGIKAPKQDIRSPEDFEAFAQLVRPEDFQGRVLISPDLEEHRRHIQSFFDLGFDEVHVHNVGRDQSSFIRAYGEAVIPALHQPASASRLQASSQ</sequence>
<dbReference type="NCBIfam" id="TIGR03557">
    <property type="entry name" value="F420_G6P_family"/>
    <property type="match status" value="1"/>
</dbReference>
<dbReference type="InterPro" id="IPR036661">
    <property type="entry name" value="Luciferase-like_sf"/>
</dbReference>
<protein>
    <submittedName>
        <fullName evidence="3">LLM class F420-dependent oxidoreductase</fullName>
    </submittedName>
</protein>
<dbReference type="CDD" id="cd01097">
    <property type="entry name" value="Tetrahydromethanopterin_reductase"/>
    <property type="match status" value="1"/>
</dbReference>
<dbReference type="InterPro" id="IPR050564">
    <property type="entry name" value="F420-G6PD/mer"/>
</dbReference>